<comment type="similarity">
    <text evidence="1">Belongs to the protein-tyrosine phosphatase family.</text>
</comment>
<dbReference type="PROSITE" id="PS50055">
    <property type="entry name" value="TYR_PHOSPHATASE_PTP"/>
    <property type="match status" value="1"/>
</dbReference>
<evidence type="ECO:0000313" key="7">
    <source>
        <dbReference type="Proteomes" id="UP000279833"/>
    </source>
</evidence>
<dbReference type="InterPro" id="IPR050348">
    <property type="entry name" value="Protein-Tyr_Phosphatase"/>
</dbReference>
<reference evidence="6 7" key="2">
    <citation type="submission" date="2018-11" db="EMBL/GenBank/DDBJ databases">
        <authorList>
            <consortium name="Pathogen Informatics"/>
        </authorList>
    </citation>
    <scope>NUCLEOTIDE SEQUENCE [LARGE SCALE GENOMIC DNA]</scope>
    <source>
        <strain evidence="6">Dakar</strain>
        <strain evidence="7">Dakar, Senegal</strain>
    </source>
</reference>
<name>A0A183K5T9_9TREM</name>
<dbReference type="InterPro" id="IPR029021">
    <property type="entry name" value="Prot-tyrosine_phosphatase-like"/>
</dbReference>
<dbReference type="Pfam" id="PF00102">
    <property type="entry name" value="Y_phosphatase"/>
    <property type="match status" value="1"/>
</dbReference>
<evidence type="ECO:0000313" key="6">
    <source>
        <dbReference type="EMBL" id="VDP39536.1"/>
    </source>
</evidence>
<organism evidence="8">
    <name type="scientific">Schistosoma curassoni</name>
    <dbReference type="NCBI Taxonomy" id="6186"/>
    <lineage>
        <taxon>Eukaryota</taxon>
        <taxon>Metazoa</taxon>
        <taxon>Spiralia</taxon>
        <taxon>Lophotrochozoa</taxon>
        <taxon>Platyhelminthes</taxon>
        <taxon>Trematoda</taxon>
        <taxon>Digenea</taxon>
        <taxon>Strigeidida</taxon>
        <taxon>Schistosomatoidea</taxon>
        <taxon>Schistosomatidae</taxon>
        <taxon>Schistosoma</taxon>
    </lineage>
</organism>
<protein>
    <recommendedName>
        <fullName evidence="2">protein-tyrosine-phosphatase</fullName>
        <ecNumber evidence="2">3.1.3.48</ecNumber>
    </recommendedName>
</protein>
<dbReference type="Proteomes" id="UP000279833">
    <property type="component" value="Unassembled WGS sequence"/>
</dbReference>
<keyword evidence="3" id="KW-0378">Hydrolase</keyword>
<proteinExistence type="inferred from homology"/>
<dbReference type="InterPro" id="IPR000242">
    <property type="entry name" value="PTP_cat"/>
</dbReference>
<dbReference type="WBParaSite" id="SCUD_0001036401-mRNA-1">
    <property type="protein sequence ID" value="SCUD_0001036401-mRNA-1"/>
    <property type="gene ID" value="SCUD_0001036401"/>
</dbReference>
<evidence type="ECO:0000259" key="5">
    <source>
        <dbReference type="PROSITE" id="PS50055"/>
    </source>
</evidence>
<feature type="domain" description="Tyrosine-protein phosphatase" evidence="5">
    <location>
        <begin position="1"/>
        <end position="97"/>
    </location>
</feature>
<sequence length="110" mass="13007">MNLSKNHSHTSLPYDHNRVKLNRLNDSSQTDYINASFIDGYMRRRAYIAAQSPFDMLTIQDFWLMIFQCNIAQIVMLTNSIEDSTLKCCQYWPEVSEKEVLLNFILFLYL</sequence>
<dbReference type="GO" id="GO:0008045">
    <property type="term" value="P:motor neuron axon guidance"/>
    <property type="evidence" value="ECO:0007669"/>
    <property type="project" value="TreeGrafter"/>
</dbReference>
<dbReference type="SUPFAM" id="SSF52799">
    <property type="entry name" value="(Phosphotyrosine protein) phosphatases II"/>
    <property type="match status" value="1"/>
</dbReference>
<keyword evidence="7" id="KW-1185">Reference proteome</keyword>
<reference evidence="8" key="1">
    <citation type="submission" date="2016-06" db="UniProtKB">
        <authorList>
            <consortium name="WormBaseParasite"/>
        </authorList>
    </citation>
    <scope>IDENTIFICATION</scope>
</reference>
<keyword evidence="4" id="KW-0904">Protein phosphatase</keyword>
<evidence type="ECO:0000256" key="3">
    <source>
        <dbReference type="ARBA" id="ARBA00022801"/>
    </source>
</evidence>
<evidence type="ECO:0000256" key="4">
    <source>
        <dbReference type="ARBA" id="ARBA00022912"/>
    </source>
</evidence>
<dbReference type="AlphaFoldDB" id="A0A183K5T9"/>
<evidence type="ECO:0000313" key="8">
    <source>
        <dbReference type="WBParaSite" id="SCUD_0001036401-mRNA-1"/>
    </source>
</evidence>
<evidence type="ECO:0000256" key="1">
    <source>
        <dbReference type="ARBA" id="ARBA00009580"/>
    </source>
</evidence>
<dbReference type="STRING" id="6186.A0A183K5T9"/>
<evidence type="ECO:0000256" key="2">
    <source>
        <dbReference type="ARBA" id="ARBA00013064"/>
    </source>
</evidence>
<dbReference type="GO" id="GO:0004725">
    <property type="term" value="F:protein tyrosine phosphatase activity"/>
    <property type="evidence" value="ECO:0007669"/>
    <property type="project" value="UniProtKB-EC"/>
</dbReference>
<gene>
    <name evidence="6" type="ORF">SCUD_LOCUS10364</name>
</gene>
<accession>A0A183K5T9</accession>
<dbReference type="PANTHER" id="PTHR19134">
    <property type="entry name" value="RECEPTOR-TYPE TYROSINE-PROTEIN PHOSPHATASE"/>
    <property type="match status" value="1"/>
</dbReference>
<dbReference type="EC" id="3.1.3.48" evidence="2"/>
<dbReference type="EMBL" id="UZAK01033738">
    <property type="protein sequence ID" value="VDP39536.1"/>
    <property type="molecule type" value="Genomic_DNA"/>
</dbReference>
<dbReference type="Gene3D" id="3.90.190.10">
    <property type="entry name" value="Protein tyrosine phosphatase superfamily"/>
    <property type="match status" value="1"/>
</dbReference>
<dbReference type="PANTHER" id="PTHR19134:SF562">
    <property type="entry name" value="PROTEIN-TYROSINE-PHOSPHATASE"/>
    <property type="match status" value="1"/>
</dbReference>